<reference evidence="7 8" key="1">
    <citation type="journal article" date="2024" name="G3 (Bethesda)">
        <title>Genome assembly of Hibiscus sabdariffa L. provides insights into metabolisms of medicinal natural products.</title>
        <authorList>
            <person name="Kim T."/>
        </authorList>
    </citation>
    <scope>NUCLEOTIDE SEQUENCE [LARGE SCALE GENOMIC DNA]</scope>
    <source>
        <strain evidence="7">TK-2024</strain>
        <tissue evidence="7">Old leaves</tissue>
    </source>
</reference>
<dbReference type="Pfam" id="PF01764">
    <property type="entry name" value="Lipase_3"/>
    <property type="match status" value="1"/>
</dbReference>
<sequence>MPSGSIISTSFNHRPPNYLVMVLKAVRELVDKYKGEEISITVVGYSLGAALVTLNAMDIVANGCMVTAFVYASPRVGNYGLKQLFGTFEDQLHLLRITNANDVVPLLPFGIFFWPYTYPHPGQ</sequence>
<dbReference type="InterPro" id="IPR029058">
    <property type="entry name" value="AB_hydrolase_fold"/>
</dbReference>
<name>A0ABR2NKR1_9ROSI</name>
<evidence type="ECO:0000256" key="1">
    <source>
        <dbReference type="ARBA" id="ARBA00010701"/>
    </source>
</evidence>
<keyword evidence="4 5" id="KW-0443">Lipid metabolism</keyword>
<dbReference type="PANTHER" id="PTHR31828">
    <property type="entry name" value="PHOSPHOLIPASE A1-IIGAMMA"/>
    <property type="match status" value="1"/>
</dbReference>
<evidence type="ECO:0000256" key="2">
    <source>
        <dbReference type="ARBA" id="ARBA00022801"/>
    </source>
</evidence>
<dbReference type="EC" id="3.1.1.-" evidence="5"/>
<dbReference type="InterPro" id="IPR002921">
    <property type="entry name" value="Fungal_lipase-type"/>
</dbReference>
<dbReference type="SUPFAM" id="SSF53474">
    <property type="entry name" value="alpha/beta-Hydrolases"/>
    <property type="match status" value="1"/>
</dbReference>
<dbReference type="InterPro" id="IPR033556">
    <property type="entry name" value="PLA"/>
</dbReference>
<dbReference type="Proteomes" id="UP001396334">
    <property type="component" value="Unassembled WGS sequence"/>
</dbReference>
<comment type="caution">
    <text evidence="7">The sequence shown here is derived from an EMBL/GenBank/DDBJ whole genome shotgun (WGS) entry which is preliminary data.</text>
</comment>
<dbReference type="CDD" id="cd00519">
    <property type="entry name" value="Lipase_3"/>
    <property type="match status" value="1"/>
</dbReference>
<keyword evidence="8" id="KW-1185">Reference proteome</keyword>
<protein>
    <recommendedName>
        <fullName evidence="5">Phospholipase A1</fullName>
        <ecNumber evidence="5">3.1.1.-</ecNumber>
    </recommendedName>
</protein>
<evidence type="ECO:0000256" key="3">
    <source>
        <dbReference type="ARBA" id="ARBA00022963"/>
    </source>
</evidence>
<evidence type="ECO:0000256" key="4">
    <source>
        <dbReference type="ARBA" id="ARBA00023098"/>
    </source>
</evidence>
<comment type="similarity">
    <text evidence="1 5">Belongs to the AB hydrolase superfamily. Lipase family.</text>
</comment>
<evidence type="ECO:0000313" key="8">
    <source>
        <dbReference type="Proteomes" id="UP001396334"/>
    </source>
</evidence>
<comment type="function">
    <text evidence="5">Acylhydrolase that catalyzes the hydrolysis of phospholipids at the sn-1 position.</text>
</comment>
<keyword evidence="3 5" id="KW-0442">Lipid degradation</keyword>
<dbReference type="Gene3D" id="3.40.50.1820">
    <property type="entry name" value="alpha/beta hydrolase"/>
    <property type="match status" value="1"/>
</dbReference>
<accession>A0ABR2NKR1</accession>
<feature type="domain" description="Fungal lipase-type" evidence="6">
    <location>
        <begin position="22"/>
        <end position="109"/>
    </location>
</feature>
<evidence type="ECO:0000313" key="7">
    <source>
        <dbReference type="EMBL" id="KAK8976766.1"/>
    </source>
</evidence>
<dbReference type="EMBL" id="JBBPBN010000126">
    <property type="protein sequence ID" value="KAK8976766.1"/>
    <property type="molecule type" value="Genomic_DNA"/>
</dbReference>
<keyword evidence="2 5" id="KW-0378">Hydrolase</keyword>
<evidence type="ECO:0000256" key="5">
    <source>
        <dbReference type="RuleBase" id="RU367093"/>
    </source>
</evidence>
<organism evidence="7 8">
    <name type="scientific">Hibiscus sabdariffa</name>
    <name type="common">roselle</name>
    <dbReference type="NCBI Taxonomy" id="183260"/>
    <lineage>
        <taxon>Eukaryota</taxon>
        <taxon>Viridiplantae</taxon>
        <taxon>Streptophyta</taxon>
        <taxon>Embryophyta</taxon>
        <taxon>Tracheophyta</taxon>
        <taxon>Spermatophyta</taxon>
        <taxon>Magnoliopsida</taxon>
        <taxon>eudicotyledons</taxon>
        <taxon>Gunneridae</taxon>
        <taxon>Pentapetalae</taxon>
        <taxon>rosids</taxon>
        <taxon>malvids</taxon>
        <taxon>Malvales</taxon>
        <taxon>Malvaceae</taxon>
        <taxon>Malvoideae</taxon>
        <taxon>Hibiscus</taxon>
    </lineage>
</organism>
<proteinExistence type="inferred from homology"/>
<dbReference type="PANTHER" id="PTHR31828:SF20">
    <property type="entry name" value="PHOSPHOLIPASE A1"/>
    <property type="match status" value="1"/>
</dbReference>
<evidence type="ECO:0000259" key="6">
    <source>
        <dbReference type="Pfam" id="PF01764"/>
    </source>
</evidence>
<gene>
    <name evidence="7" type="ORF">V6N11_047536</name>
</gene>